<keyword evidence="4" id="KW-1134">Transmembrane beta strand</keyword>
<evidence type="ECO:0000256" key="2">
    <source>
        <dbReference type="ARBA" id="ARBA00007613"/>
    </source>
</evidence>
<dbReference type="InterPro" id="IPR051906">
    <property type="entry name" value="TolC-like"/>
</dbReference>
<dbReference type="PANTHER" id="PTHR30026">
    <property type="entry name" value="OUTER MEMBRANE PROTEIN TOLC"/>
    <property type="match status" value="1"/>
</dbReference>
<reference evidence="8 9" key="1">
    <citation type="submission" date="2018-08" db="EMBL/GenBank/DDBJ databases">
        <title>Genomic Encyclopedia of Archaeal and Bacterial Type Strains, Phase II (KMG-II): from individual species to whole genera.</title>
        <authorList>
            <person name="Goeker M."/>
        </authorList>
    </citation>
    <scope>NUCLEOTIDE SEQUENCE [LARGE SCALE GENOMIC DNA]</scope>
    <source>
        <strain evidence="8 9">DSM 100880</strain>
    </source>
</reference>
<sequence>MIENMKTKNIIKSLVLFLFCIAKMSAQEVLTLEDAIKIALENNFEIKIAKNNLKIEETNVAIGNAGMLPSLAASVTDNNSIQNSSQTRQDGTTTSLDNAKNNSLNYGVSLDWTIFDGMRMFARYDQLKELQNLSDAELKLTILNKVSSVNNVYYDLIQEQQKLSDLDSTIVISKKRLEFTQNRYTIGKNSKLDVLNAQVDLNTDLGNLVKEKQAYANAKTLLNQILARDLKTDFIVSDKINVDRKLQLDDLIALAEKQNPELEMQLINKKVAELELKQIKGDRYPTVKLNTGYNFSDSQSSLGFTSQSSSRGLNYGFSASLNLFDGDAQNRNEKIAKMQIDNSKLAIDQQLIQLRSNLIVAYQVYLTNLDLIDLEVSNTAIAKQNIEITAEKFKIGTITSVEFRAAQLNFINSKIRLSSAQFQAKLSEITLRELAGNLNF</sequence>
<accession>A0A3E0EL91</accession>
<comment type="subcellular location">
    <subcellularLocation>
        <location evidence="1">Cell outer membrane</location>
    </subcellularLocation>
</comment>
<dbReference type="InterPro" id="IPR003423">
    <property type="entry name" value="OMP_efflux"/>
</dbReference>
<dbReference type="Proteomes" id="UP000257136">
    <property type="component" value="Unassembled WGS sequence"/>
</dbReference>
<evidence type="ECO:0000256" key="4">
    <source>
        <dbReference type="ARBA" id="ARBA00022452"/>
    </source>
</evidence>
<protein>
    <submittedName>
        <fullName evidence="8">Outer membrane protein TolC</fullName>
    </submittedName>
</protein>
<dbReference type="Gene3D" id="1.20.1600.10">
    <property type="entry name" value="Outer membrane efflux proteins (OEP)"/>
    <property type="match status" value="1"/>
</dbReference>
<keyword evidence="3" id="KW-0813">Transport</keyword>
<comment type="caution">
    <text evidence="8">The sequence shown here is derived from an EMBL/GenBank/DDBJ whole genome shotgun (WGS) entry which is preliminary data.</text>
</comment>
<keyword evidence="5" id="KW-0812">Transmembrane</keyword>
<evidence type="ECO:0000256" key="3">
    <source>
        <dbReference type="ARBA" id="ARBA00022448"/>
    </source>
</evidence>
<evidence type="ECO:0000313" key="9">
    <source>
        <dbReference type="Proteomes" id="UP000257136"/>
    </source>
</evidence>
<dbReference type="GO" id="GO:0015288">
    <property type="term" value="F:porin activity"/>
    <property type="evidence" value="ECO:0007669"/>
    <property type="project" value="TreeGrafter"/>
</dbReference>
<evidence type="ECO:0000256" key="5">
    <source>
        <dbReference type="ARBA" id="ARBA00022692"/>
    </source>
</evidence>
<gene>
    <name evidence="8" type="ORF">C8P67_10849</name>
</gene>
<evidence type="ECO:0000313" key="8">
    <source>
        <dbReference type="EMBL" id="REG97886.1"/>
    </source>
</evidence>
<dbReference type="SUPFAM" id="SSF56954">
    <property type="entry name" value="Outer membrane efflux proteins (OEP)"/>
    <property type="match status" value="1"/>
</dbReference>
<evidence type="ECO:0000256" key="7">
    <source>
        <dbReference type="ARBA" id="ARBA00023237"/>
    </source>
</evidence>
<proteinExistence type="inferred from homology"/>
<dbReference type="AlphaFoldDB" id="A0A3E0EL91"/>
<keyword evidence="6" id="KW-0472">Membrane</keyword>
<evidence type="ECO:0000256" key="1">
    <source>
        <dbReference type="ARBA" id="ARBA00004442"/>
    </source>
</evidence>
<name>A0A3E0EL91_9FLAO</name>
<keyword evidence="9" id="KW-1185">Reference proteome</keyword>
<dbReference type="GO" id="GO:1990281">
    <property type="term" value="C:efflux pump complex"/>
    <property type="evidence" value="ECO:0007669"/>
    <property type="project" value="TreeGrafter"/>
</dbReference>
<keyword evidence="7" id="KW-0998">Cell outer membrane</keyword>
<comment type="similarity">
    <text evidence="2">Belongs to the outer membrane factor (OMF) (TC 1.B.17) family.</text>
</comment>
<dbReference type="Pfam" id="PF02321">
    <property type="entry name" value="OEP"/>
    <property type="match status" value="2"/>
</dbReference>
<dbReference type="GO" id="GO:0009279">
    <property type="term" value="C:cell outer membrane"/>
    <property type="evidence" value="ECO:0007669"/>
    <property type="project" value="UniProtKB-SubCell"/>
</dbReference>
<dbReference type="PANTHER" id="PTHR30026:SF20">
    <property type="entry name" value="OUTER MEMBRANE PROTEIN TOLC"/>
    <property type="match status" value="1"/>
</dbReference>
<organism evidence="8 9">
    <name type="scientific">Flavobacterium aquicola</name>
    <dbReference type="NCBI Taxonomy" id="1682742"/>
    <lineage>
        <taxon>Bacteria</taxon>
        <taxon>Pseudomonadati</taxon>
        <taxon>Bacteroidota</taxon>
        <taxon>Flavobacteriia</taxon>
        <taxon>Flavobacteriales</taxon>
        <taxon>Flavobacteriaceae</taxon>
        <taxon>Flavobacterium</taxon>
    </lineage>
</organism>
<evidence type="ECO:0000256" key="6">
    <source>
        <dbReference type="ARBA" id="ARBA00023136"/>
    </source>
</evidence>
<dbReference type="GO" id="GO:0015562">
    <property type="term" value="F:efflux transmembrane transporter activity"/>
    <property type="evidence" value="ECO:0007669"/>
    <property type="project" value="InterPro"/>
</dbReference>
<dbReference type="EMBL" id="QUNI01000008">
    <property type="protein sequence ID" value="REG97886.1"/>
    <property type="molecule type" value="Genomic_DNA"/>
</dbReference>